<dbReference type="AlphaFoldDB" id="A0A119CZ53"/>
<dbReference type="Pfam" id="PF01258">
    <property type="entry name" value="zf-dskA_traR"/>
    <property type="match status" value="1"/>
</dbReference>
<reference evidence="6 7" key="1">
    <citation type="submission" date="2016-01" db="EMBL/GenBank/DDBJ databases">
        <title>Draft genome of the antarctic isolate Shewanella frigidimarina Ag06-30.</title>
        <authorList>
            <person name="Parmeciano Di Noto G."/>
            <person name="Vazquez S."/>
            <person name="Mac Cormack W."/>
            <person name="Iriarte A."/>
            <person name="Quiroga C."/>
        </authorList>
    </citation>
    <scope>NUCLEOTIDE SEQUENCE [LARGE SCALE GENOMIC DNA]</scope>
    <source>
        <strain evidence="6 7">Ag06-30</strain>
    </source>
</reference>
<feature type="zinc finger region" description="dksA C4-type" evidence="4">
    <location>
        <begin position="83"/>
        <end position="107"/>
    </location>
</feature>
<dbReference type="EMBL" id="LRDC01000032">
    <property type="protein sequence ID" value="KVX00849.1"/>
    <property type="molecule type" value="Genomic_DNA"/>
</dbReference>
<evidence type="ECO:0000256" key="4">
    <source>
        <dbReference type="PROSITE-ProRule" id="PRU00510"/>
    </source>
</evidence>
<evidence type="ECO:0000256" key="3">
    <source>
        <dbReference type="ARBA" id="ARBA00022833"/>
    </source>
</evidence>
<dbReference type="PROSITE" id="PS01102">
    <property type="entry name" value="ZF_DKSA_1"/>
    <property type="match status" value="1"/>
</dbReference>
<name>A0A119CZ53_SHEFR</name>
<evidence type="ECO:0000256" key="2">
    <source>
        <dbReference type="ARBA" id="ARBA00022771"/>
    </source>
</evidence>
<keyword evidence="2" id="KW-0863">Zinc-finger</keyword>
<dbReference type="SUPFAM" id="SSF57716">
    <property type="entry name" value="Glucocorticoid receptor-like (DNA-binding domain)"/>
    <property type="match status" value="1"/>
</dbReference>
<protein>
    <recommendedName>
        <fullName evidence="5">Zinc finger DksA/TraR C4-type domain-containing protein</fullName>
    </recommendedName>
</protein>
<dbReference type="PROSITE" id="PS51128">
    <property type="entry name" value="ZF_DKSA_2"/>
    <property type="match status" value="1"/>
</dbReference>
<evidence type="ECO:0000313" key="6">
    <source>
        <dbReference type="EMBL" id="KVX00849.1"/>
    </source>
</evidence>
<dbReference type="Gene3D" id="1.20.120.910">
    <property type="entry name" value="DksA, coiled-coil domain"/>
    <property type="match status" value="1"/>
</dbReference>
<keyword evidence="1" id="KW-0479">Metal-binding</keyword>
<keyword evidence="3" id="KW-0862">Zinc</keyword>
<evidence type="ECO:0000313" key="7">
    <source>
        <dbReference type="Proteomes" id="UP000055702"/>
    </source>
</evidence>
<dbReference type="InterPro" id="IPR000962">
    <property type="entry name" value="Znf_DskA_TraR"/>
</dbReference>
<dbReference type="Proteomes" id="UP000055702">
    <property type="component" value="Unassembled WGS sequence"/>
</dbReference>
<comment type="caution">
    <text evidence="6">The sequence shown here is derived from an EMBL/GenBank/DDBJ whole genome shotgun (WGS) entry which is preliminary data.</text>
</comment>
<dbReference type="GO" id="GO:0008270">
    <property type="term" value="F:zinc ion binding"/>
    <property type="evidence" value="ECO:0007669"/>
    <property type="project" value="UniProtKB-KW"/>
</dbReference>
<sequence length="123" mass="14502">MHNTQDKQQKLQQLELILRYELMRLIRDSLNATEIAQISMQTPLGQIIDYLPQVKLADTDIFTKLMKLDAAYCQLELGLYGLCSDCEMDIEPPRLIADPTEQRCTDCEQKFRREHRHELRLNH</sequence>
<evidence type="ECO:0000259" key="5">
    <source>
        <dbReference type="Pfam" id="PF01258"/>
    </source>
</evidence>
<proteinExistence type="predicted"/>
<gene>
    <name evidence="6" type="ORF">AWJ07_19295</name>
</gene>
<accession>A0A119CZ53</accession>
<feature type="domain" description="Zinc finger DksA/TraR C4-type" evidence="5">
    <location>
        <begin position="78"/>
        <end position="111"/>
    </location>
</feature>
<organism evidence="6">
    <name type="scientific">Shewanella frigidimarina</name>
    <dbReference type="NCBI Taxonomy" id="56812"/>
    <lineage>
        <taxon>Bacteria</taxon>
        <taxon>Pseudomonadati</taxon>
        <taxon>Pseudomonadota</taxon>
        <taxon>Gammaproteobacteria</taxon>
        <taxon>Alteromonadales</taxon>
        <taxon>Shewanellaceae</taxon>
        <taxon>Shewanella</taxon>
    </lineage>
</organism>
<dbReference type="InterPro" id="IPR020458">
    <property type="entry name" value="Znf_DskA_TraR_CS"/>
</dbReference>
<evidence type="ECO:0000256" key="1">
    <source>
        <dbReference type="ARBA" id="ARBA00022723"/>
    </source>
</evidence>